<feature type="transmembrane region" description="Helical" evidence="6">
    <location>
        <begin position="28"/>
        <end position="49"/>
    </location>
</feature>
<evidence type="ECO:0000256" key="1">
    <source>
        <dbReference type="ARBA" id="ARBA00004651"/>
    </source>
</evidence>
<keyword evidence="3 6" id="KW-0812">Transmembrane</keyword>
<gene>
    <name evidence="7" type="ORF">ACFPUY_42215</name>
</gene>
<reference evidence="8" key="1">
    <citation type="journal article" date="2019" name="Int. J. Syst. Evol. Microbiol.">
        <title>The Global Catalogue of Microorganisms (GCM) 10K type strain sequencing project: providing services to taxonomists for standard genome sequencing and annotation.</title>
        <authorList>
            <consortium name="The Broad Institute Genomics Platform"/>
            <consortium name="The Broad Institute Genome Sequencing Center for Infectious Disease"/>
            <person name="Wu L."/>
            <person name="Ma J."/>
        </authorList>
    </citation>
    <scope>NUCLEOTIDE SEQUENCE [LARGE SCALE GENOMIC DNA]</scope>
    <source>
        <strain evidence="8">CGMCC 4.7106</strain>
    </source>
</reference>
<evidence type="ECO:0000313" key="8">
    <source>
        <dbReference type="Proteomes" id="UP001596096"/>
    </source>
</evidence>
<evidence type="ECO:0000313" key="7">
    <source>
        <dbReference type="EMBL" id="MFC5821741.1"/>
    </source>
</evidence>
<dbReference type="RefSeq" id="WP_219551729.1">
    <property type="nucleotide sequence ID" value="NZ_JAHKRN010000079.1"/>
</dbReference>
<comment type="subcellular location">
    <subcellularLocation>
        <location evidence="1">Cell membrane</location>
        <topology evidence="1">Multi-pass membrane protein</topology>
    </subcellularLocation>
</comment>
<name>A0ABW1CAL9_9ACTN</name>
<keyword evidence="4 6" id="KW-1133">Transmembrane helix</keyword>
<evidence type="ECO:0000256" key="2">
    <source>
        <dbReference type="ARBA" id="ARBA00022475"/>
    </source>
</evidence>
<dbReference type="InterPro" id="IPR002293">
    <property type="entry name" value="AA/rel_permease1"/>
</dbReference>
<accession>A0ABW1CAL9</accession>
<evidence type="ECO:0000256" key="3">
    <source>
        <dbReference type="ARBA" id="ARBA00022692"/>
    </source>
</evidence>
<keyword evidence="8" id="KW-1185">Reference proteome</keyword>
<dbReference type="InterPro" id="IPR050367">
    <property type="entry name" value="APC_superfamily"/>
</dbReference>
<dbReference type="PANTHER" id="PTHR42770">
    <property type="entry name" value="AMINO ACID TRANSPORTER-RELATED"/>
    <property type="match status" value="1"/>
</dbReference>
<organism evidence="7 8">
    <name type="scientific">Nonomuraea harbinensis</name>
    <dbReference type="NCBI Taxonomy" id="1286938"/>
    <lineage>
        <taxon>Bacteria</taxon>
        <taxon>Bacillati</taxon>
        <taxon>Actinomycetota</taxon>
        <taxon>Actinomycetes</taxon>
        <taxon>Streptosporangiales</taxon>
        <taxon>Streptosporangiaceae</taxon>
        <taxon>Nonomuraea</taxon>
    </lineage>
</organism>
<dbReference type="Pfam" id="PF13520">
    <property type="entry name" value="AA_permease_2"/>
    <property type="match status" value="1"/>
</dbReference>
<comment type="caution">
    <text evidence="7">The sequence shown here is derived from an EMBL/GenBank/DDBJ whole genome shotgun (WGS) entry which is preliminary data.</text>
</comment>
<dbReference type="Proteomes" id="UP001596096">
    <property type="component" value="Unassembled WGS sequence"/>
</dbReference>
<keyword evidence="5 6" id="KW-0472">Membrane</keyword>
<protein>
    <submittedName>
        <fullName evidence="7">Amino acid permease</fullName>
    </submittedName>
</protein>
<keyword evidence="2" id="KW-1003">Cell membrane</keyword>
<evidence type="ECO:0000256" key="6">
    <source>
        <dbReference type="SAM" id="Phobius"/>
    </source>
</evidence>
<proteinExistence type="predicted"/>
<sequence>MGVHRHRVATVPAEDVDSPERTIPRATIVGTAVTAAVYVLGTVAVFAAVPRQVLVNSTAPFTDAAAAMFGGWAGTAVALGASVSAFGALNGWILLQGQVPPAVARDGLVPAGVRQGVAPGHPGCRADRL</sequence>
<dbReference type="EMBL" id="JBHSNW010000038">
    <property type="protein sequence ID" value="MFC5821741.1"/>
    <property type="molecule type" value="Genomic_DNA"/>
</dbReference>
<evidence type="ECO:0000256" key="5">
    <source>
        <dbReference type="ARBA" id="ARBA00023136"/>
    </source>
</evidence>
<feature type="transmembrane region" description="Helical" evidence="6">
    <location>
        <begin position="69"/>
        <end position="95"/>
    </location>
</feature>
<dbReference type="PANTHER" id="PTHR42770:SF18">
    <property type="entry name" value="ARGININE_AGMATINE ANTIPORTER"/>
    <property type="match status" value="1"/>
</dbReference>
<evidence type="ECO:0000256" key="4">
    <source>
        <dbReference type="ARBA" id="ARBA00022989"/>
    </source>
</evidence>